<dbReference type="CDD" id="cd08645">
    <property type="entry name" value="FMT_core_GART"/>
    <property type="match status" value="1"/>
</dbReference>
<comment type="caution">
    <text evidence="6">The sequence shown here is derived from an EMBL/GenBank/DDBJ whole genome shotgun (WGS) entry which is preliminary data.</text>
</comment>
<comment type="catalytic activity">
    <reaction evidence="4">
        <text>N(1)-(5-phospho-beta-D-ribosyl)glycinamide + (6R)-10-formyltetrahydrofolate = N(2)-formyl-N(1)-(5-phospho-beta-D-ribosyl)glycinamide + (6S)-5,6,7,8-tetrahydrofolate + H(+)</text>
        <dbReference type="Rhea" id="RHEA:15053"/>
        <dbReference type="ChEBI" id="CHEBI:15378"/>
        <dbReference type="ChEBI" id="CHEBI:57453"/>
        <dbReference type="ChEBI" id="CHEBI:143788"/>
        <dbReference type="ChEBI" id="CHEBI:147286"/>
        <dbReference type="ChEBI" id="CHEBI:195366"/>
        <dbReference type="EC" id="2.1.2.2"/>
    </reaction>
</comment>
<comment type="similarity">
    <text evidence="4">Belongs to the GART family.</text>
</comment>
<dbReference type="HAMAP" id="MF_01930">
    <property type="entry name" value="PurN"/>
    <property type="match status" value="1"/>
</dbReference>
<comment type="function">
    <text evidence="4">Catalyzes the transfer of a formyl group from 10-formyltetrahydrofolate to 5-phospho-ribosyl-glycinamide (GAR), producing 5-phospho-ribosyl-N-formylglycinamide (FGAR) and tetrahydrofolate.</text>
</comment>
<organism evidence="6 7">
    <name type="scientific">Lusitaniella coriacea LEGE 07157</name>
    <dbReference type="NCBI Taxonomy" id="945747"/>
    <lineage>
        <taxon>Bacteria</taxon>
        <taxon>Bacillati</taxon>
        <taxon>Cyanobacteriota</taxon>
        <taxon>Cyanophyceae</taxon>
        <taxon>Spirulinales</taxon>
        <taxon>Lusitaniellaceae</taxon>
        <taxon>Lusitaniella</taxon>
    </lineage>
</organism>
<dbReference type="InterPro" id="IPR002376">
    <property type="entry name" value="Formyl_transf_N"/>
</dbReference>
<dbReference type="PANTHER" id="PTHR43369">
    <property type="entry name" value="PHOSPHORIBOSYLGLYCINAMIDE FORMYLTRANSFERASE"/>
    <property type="match status" value="1"/>
</dbReference>
<dbReference type="GO" id="GO:0006189">
    <property type="term" value="P:'de novo' IMP biosynthetic process"/>
    <property type="evidence" value="ECO:0007669"/>
    <property type="project" value="UniProtKB-UniRule"/>
</dbReference>
<feature type="binding site" evidence="4">
    <location>
        <position position="94"/>
    </location>
    <ligand>
        <name>(6R)-10-formyltetrahydrofolate</name>
        <dbReference type="ChEBI" id="CHEBI:195366"/>
    </ligand>
</feature>
<comment type="pathway">
    <text evidence="1 4">Purine metabolism; IMP biosynthesis via de novo pathway; N(2)-formyl-N(1)-(5-phospho-D-ribosyl)glycinamide from N(1)-(5-phospho-D-ribosyl)glycinamide (10-formyl THF route): step 1/1.</text>
</comment>
<evidence type="ECO:0000313" key="7">
    <source>
        <dbReference type="Proteomes" id="UP000654482"/>
    </source>
</evidence>
<dbReference type="InterPro" id="IPR004607">
    <property type="entry name" value="GART"/>
</dbReference>
<dbReference type="GO" id="GO:0005829">
    <property type="term" value="C:cytosol"/>
    <property type="evidence" value="ECO:0007669"/>
    <property type="project" value="TreeGrafter"/>
</dbReference>
<dbReference type="GO" id="GO:0004644">
    <property type="term" value="F:phosphoribosylglycinamide formyltransferase activity"/>
    <property type="evidence" value="ECO:0007669"/>
    <property type="project" value="UniProtKB-UniRule"/>
</dbReference>
<dbReference type="SUPFAM" id="SSF53328">
    <property type="entry name" value="Formyltransferase"/>
    <property type="match status" value="1"/>
</dbReference>
<dbReference type="Pfam" id="PF00551">
    <property type="entry name" value="Formyl_trans_N"/>
    <property type="match status" value="1"/>
</dbReference>
<name>A0A8J7DZI4_9CYAN</name>
<dbReference type="EC" id="2.1.2.2" evidence="4"/>
<protein>
    <recommendedName>
        <fullName evidence="4">Phosphoribosylglycinamide formyltransferase</fullName>
        <ecNumber evidence="4">2.1.2.2</ecNumber>
    </recommendedName>
    <alternativeName>
        <fullName evidence="4">5'-phosphoribosylglycinamide transformylase</fullName>
    </alternativeName>
    <alternativeName>
        <fullName evidence="4">GAR transformylase</fullName>
        <shortName evidence="4">GART</shortName>
    </alternativeName>
</protein>
<keyword evidence="2 4" id="KW-0808">Transferase</keyword>
<keyword evidence="7" id="KW-1185">Reference proteome</keyword>
<feature type="binding site" evidence="4">
    <location>
        <begin position="119"/>
        <end position="122"/>
    </location>
    <ligand>
        <name>(6R)-10-formyltetrahydrofolate</name>
        <dbReference type="ChEBI" id="CHEBI:195366"/>
    </ligand>
</feature>
<dbReference type="UniPathway" id="UPA00074">
    <property type="reaction ID" value="UER00126"/>
</dbReference>
<dbReference type="PANTHER" id="PTHR43369:SF2">
    <property type="entry name" value="PHOSPHORIBOSYLGLYCINAMIDE FORMYLTRANSFERASE"/>
    <property type="match status" value="1"/>
</dbReference>
<evidence type="ECO:0000313" key="6">
    <source>
        <dbReference type="EMBL" id="MBE9118238.1"/>
    </source>
</evidence>
<feature type="active site" description="Proton donor" evidence="4">
    <location>
        <position position="138"/>
    </location>
</feature>
<gene>
    <name evidence="4" type="primary">purN</name>
    <name evidence="6" type="ORF">IQ249_20290</name>
</gene>
<evidence type="ECO:0000256" key="2">
    <source>
        <dbReference type="ARBA" id="ARBA00022679"/>
    </source>
</evidence>
<evidence type="ECO:0000256" key="1">
    <source>
        <dbReference type="ARBA" id="ARBA00005054"/>
    </source>
</evidence>
<feature type="domain" description="Formyl transferase N-terminal" evidence="5">
    <location>
        <begin position="32"/>
        <end position="211"/>
    </location>
</feature>
<evidence type="ECO:0000256" key="3">
    <source>
        <dbReference type="ARBA" id="ARBA00022755"/>
    </source>
</evidence>
<dbReference type="InterPro" id="IPR036477">
    <property type="entry name" value="Formyl_transf_N_sf"/>
</dbReference>
<dbReference type="AlphaFoldDB" id="A0A8J7DZI4"/>
<dbReference type="NCBIfam" id="TIGR00639">
    <property type="entry name" value="PurN"/>
    <property type="match status" value="1"/>
</dbReference>
<sequence>MIERDRVPELNTPAFISPDRSWEALAIGQTLRLGVLASGSGSNFEAIARAIDCGQLNAEIRVLIYNNPQAKAADRAKKWGIPSVLLDHREFKRREELDRGIVATLKEYGAEWTIMAGWMRIVTPVLIDAFPDRILNIHPSLLPSFPGIRAIEQALNAGVKVAGCTVHRVSLEVDCGPILAQAVVPVLEDDTPETLHARIQIQEHEIFPRAIALAALQSQNP</sequence>
<proteinExistence type="inferred from homology"/>
<evidence type="ECO:0000259" key="5">
    <source>
        <dbReference type="Pfam" id="PF00551"/>
    </source>
</evidence>
<dbReference type="RefSeq" id="WP_194031327.1">
    <property type="nucleotide sequence ID" value="NZ_JADEWZ010000041.1"/>
</dbReference>
<dbReference type="Gene3D" id="3.40.50.170">
    <property type="entry name" value="Formyl transferase, N-terminal domain"/>
    <property type="match status" value="1"/>
</dbReference>
<feature type="binding site" evidence="4">
    <location>
        <begin position="41"/>
        <end position="43"/>
    </location>
    <ligand>
        <name>N(1)-(5-phospho-beta-D-ribosyl)glycinamide</name>
        <dbReference type="ChEBI" id="CHEBI:143788"/>
    </ligand>
</feature>
<feature type="site" description="Raises pKa of active site His" evidence="4">
    <location>
        <position position="174"/>
    </location>
</feature>
<feature type="binding site" evidence="4">
    <location>
        <position position="136"/>
    </location>
    <ligand>
        <name>(6R)-10-formyltetrahydrofolate</name>
        <dbReference type="ChEBI" id="CHEBI:195366"/>
    </ligand>
</feature>
<accession>A0A8J7DZI4</accession>
<reference evidence="6" key="1">
    <citation type="submission" date="2020-10" db="EMBL/GenBank/DDBJ databases">
        <authorList>
            <person name="Castelo-Branco R."/>
            <person name="Eusebio N."/>
            <person name="Adriana R."/>
            <person name="Vieira A."/>
            <person name="Brugerolle De Fraissinette N."/>
            <person name="Rezende De Castro R."/>
            <person name="Schneider M.P."/>
            <person name="Vasconcelos V."/>
            <person name="Leao P.N."/>
        </authorList>
    </citation>
    <scope>NUCLEOTIDE SEQUENCE</scope>
    <source>
        <strain evidence="6">LEGE 07157</strain>
    </source>
</reference>
<keyword evidence="3 4" id="KW-0658">Purine biosynthesis</keyword>
<dbReference type="Proteomes" id="UP000654482">
    <property type="component" value="Unassembled WGS sequence"/>
</dbReference>
<dbReference type="EMBL" id="JADEWZ010000041">
    <property type="protein sequence ID" value="MBE9118238.1"/>
    <property type="molecule type" value="Genomic_DNA"/>
</dbReference>
<evidence type="ECO:0000256" key="4">
    <source>
        <dbReference type="HAMAP-Rule" id="MF_01930"/>
    </source>
</evidence>